<dbReference type="InterPro" id="IPR029069">
    <property type="entry name" value="HotDog_dom_sf"/>
</dbReference>
<feature type="region of interest" description="Disordered" evidence="3">
    <location>
        <begin position="120"/>
        <end position="154"/>
    </location>
</feature>
<dbReference type="Proteomes" id="UP000011693">
    <property type="component" value="Unassembled WGS sequence"/>
</dbReference>
<dbReference type="PATRIC" id="fig|1227492.4.peg.3680"/>
<dbReference type="NCBIfam" id="TIGR00051">
    <property type="entry name" value="YbgC/FadM family acyl-CoA thioesterase"/>
    <property type="match status" value="1"/>
</dbReference>
<protein>
    <submittedName>
        <fullName evidence="5">Thioesterase superfamily protein</fullName>
    </submittedName>
</protein>
<evidence type="ECO:0000259" key="4">
    <source>
        <dbReference type="Pfam" id="PF03061"/>
    </source>
</evidence>
<feature type="compositionally biased region" description="Polar residues" evidence="3">
    <location>
        <begin position="1"/>
        <end position="19"/>
    </location>
</feature>
<evidence type="ECO:0000313" key="6">
    <source>
        <dbReference type="Proteomes" id="UP000011693"/>
    </source>
</evidence>
<reference evidence="5 6" key="1">
    <citation type="journal article" date="2014" name="PLoS Genet.">
        <title>Phylogenetically driven sequencing of extremely halophilic archaea reveals strategies for static and dynamic osmo-response.</title>
        <authorList>
            <person name="Becker E.A."/>
            <person name="Seitzer P.M."/>
            <person name="Tritt A."/>
            <person name="Larsen D."/>
            <person name="Krusor M."/>
            <person name="Yao A.I."/>
            <person name="Wu D."/>
            <person name="Madern D."/>
            <person name="Eisen J.A."/>
            <person name="Darling A.E."/>
            <person name="Facciotti M.T."/>
        </authorList>
    </citation>
    <scope>NUCLEOTIDE SEQUENCE [LARGE SCALE GENOMIC DNA]</scope>
    <source>
        <strain evidence="5 6">JCM 10990</strain>
    </source>
</reference>
<comment type="similarity">
    <text evidence="1">Belongs to the 4-hydroxybenzoyl-CoA thioesterase family.</text>
</comment>
<dbReference type="InterPro" id="IPR050563">
    <property type="entry name" value="4-hydroxybenzoyl-CoA_TE"/>
</dbReference>
<dbReference type="InterPro" id="IPR006684">
    <property type="entry name" value="YbgC/YbaW"/>
</dbReference>
<accession>M0A7I8</accession>
<evidence type="ECO:0000256" key="1">
    <source>
        <dbReference type="ARBA" id="ARBA00005953"/>
    </source>
</evidence>
<dbReference type="PANTHER" id="PTHR31793">
    <property type="entry name" value="4-HYDROXYBENZOYL-COA THIOESTERASE FAMILY MEMBER"/>
    <property type="match status" value="1"/>
</dbReference>
<sequence length="193" mass="21395">MSDQSTPNESDQSTPNGTFQPVFENRVRFAETDLQGIVFYGEYFTFQDEAISAYLRDLEYGYEEMVDDGWQIHVVNAELNYRDGAQFGDRLVNEARVVELGNSSVTFEYRVRRVGRDEGRREHAALESGDAVSGDAVARGDTAEDAGDEADGVDEPILAEGMVTHVGVDLETEEPIRIPDAFRDAVAAFQDGI</sequence>
<dbReference type="CDD" id="cd00586">
    <property type="entry name" value="4HBT"/>
    <property type="match status" value="1"/>
</dbReference>
<dbReference type="RefSeq" id="WP_006169227.1">
    <property type="nucleotide sequence ID" value="NZ_AOIN01000096.1"/>
</dbReference>
<dbReference type="EMBL" id="AOIN01000096">
    <property type="protein sequence ID" value="ELY94326.1"/>
    <property type="molecule type" value="Genomic_DNA"/>
</dbReference>
<dbReference type="GO" id="GO:0047617">
    <property type="term" value="F:fatty acyl-CoA hydrolase activity"/>
    <property type="evidence" value="ECO:0007669"/>
    <property type="project" value="TreeGrafter"/>
</dbReference>
<dbReference type="SUPFAM" id="SSF54637">
    <property type="entry name" value="Thioesterase/thiol ester dehydrase-isomerase"/>
    <property type="match status" value="1"/>
</dbReference>
<comment type="caution">
    <text evidence="5">The sequence shown here is derived from an EMBL/GenBank/DDBJ whole genome shotgun (WGS) entry which is preliminary data.</text>
</comment>
<feature type="domain" description="Thioesterase" evidence="4">
    <location>
        <begin position="35"/>
        <end position="116"/>
    </location>
</feature>
<dbReference type="PANTHER" id="PTHR31793:SF27">
    <property type="entry name" value="NOVEL THIOESTERASE SUPERFAMILY DOMAIN AND SAPOSIN A-TYPE DOMAIN CONTAINING PROTEIN (0610012H03RIK)"/>
    <property type="match status" value="1"/>
</dbReference>
<gene>
    <name evidence="5" type="ORF">C482_18497</name>
</gene>
<evidence type="ECO:0000256" key="2">
    <source>
        <dbReference type="ARBA" id="ARBA00022801"/>
    </source>
</evidence>
<evidence type="ECO:0000313" key="5">
    <source>
        <dbReference type="EMBL" id="ELY94326.1"/>
    </source>
</evidence>
<evidence type="ECO:0000256" key="3">
    <source>
        <dbReference type="SAM" id="MobiDB-lite"/>
    </source>
</evidence>
<dbReference type="Gene3D" id="3.10.129.10">
    <property type="entry name" value="Hotdog Thioesterase"/>
    <property type="match status" value="1"/>
</dbReference>
<dbReference type="InterPro" id="IPR006683">
    <property type="entry name" value="Thioestr_dom"/>
</dbReference>
<dbReference type="AlphaFoldDB" id="M0A7I8"/>
<dbReference type="Pfam" id="PF03061">
    <property type="entry name" value="4HBT"/>
    <property type="match status" value="1"/>
</dbReference>
<feature type="compositionally biased region" description="Acidic residues" evidence="3">
    <location>
        <begin position="143"/>
        <end position="154"/>
    </location>
</feature>
<keyword evidence="2" id="KW-0378">Hydrolase</keyword>
<organism evidence="5 6">
    <name type="scientific">Natrialba chahannaoensis JCM 10990</name>
    <dbReference type="NCBI Taxonomy" id="1227492"/>
    <lineage>
        <taxon>Archaea</taxon>
        <taxon>Methanobacteriati</taxon>
        <taxon>Methanobacteriota</taxon>
        <taxon>Stenosarchaea group</taxon>
        <taxon>Halobacteria</taxon>
        <taxon>Halobacteriales</taxon>
        <taxon>Natrialbaceae</taxon>
        <taxon>Natrialba</taxon>
    </lineage>
</organism>
<keyword evidence="6" id="KW-1185">Reference proteome</keyword>
<dbReference type="OrthoDB" id="42004at2157"/>
<name>M0A7I8_9EURY</name>
<dbReference type="STRING" id="1227492.C482_18497"/>
<feature type="region of interest" description="Disordered" evidence="3">
    <location>
        <begin position="1"/>
        <end position="20"/>
    </location>
</feature>
<proteinExistence type="inferred from homology"/>